<dbReference type="Pfam" id="PF08541">
    <property type="entry name" value="ACP_syn_III_C"/>
    <property type="match status" value="1"/>
</dbReference>
<feature type="domain" description="Beta-ketoacyl-[acyl-carrier-protein] synthase III C-terminal" evidence="3">
    <location>
        <begin position="222"/>
        <end position="308"/>
    </location>
</feature>
<keyword evidence="6" id="KW-1185">Reference proteome</keyword>
<dbReference type="CDD" id="cd00830">
    <property type="entry name" value="KAS_III"/>
    <property type="match status" value="1"/>
</dbReference>
<evidence type="ECO:0000256" key="2">
    <source>
        <dbReference type="ARBA" id="ARBA00023315"/>
    </source>
</evidence>
<sequence>MNKLEIIGWGSYLPEHTVCFNAQTRHRAGAGESQLGMLVTAARRALNKAGIAAAELDCIVCAAAVGVQPIPCTAALIHEQIALGTAIPALDINSTCTSFLTALDTVSYLIAAARYDTVLIVAGDLASCALNPEQSESFKLFGDGAAAIVVRRTEVEKGVLAAEQRTWSEGAHSTEIRGGLTALPPQRYTESNHADFLFDMQGREVLKLSLQKIPALFDEFWARHGLRPEDIALVIPHQASPALPVMMKTLGFKKGQYVDAVAEYGNMVSASVPFMLCKVLEEGRLKAGDKVLLSGTAAGLTCNIVCLQL</sequence>
<dbReference type="PANTHER" id="PTHR34069">
    <property type="entry name" value="3-OXOACYL-[ACYL-CARRIER-PROTEIN] SYNTHASE 3"/>
    <property type="match status" value="1"/>
</dbReference>
<evidence type="ECO:0000256" key="1">
    <source>
        <dbReference type="ARBA" id="ARBA00022679"/>
    </source>
</evidence>
<dbReference type="InterPro" id="IPR013747">
    <property type="entry name" value="ACP_syn_III_C"/>
</dbReference>
<dbReference type="Gene3D" id="3.40.47.10">
    <property type="match status" value="1"/>
</dbReference>
<dbReference type="InterPro" id="IPR016039">
    <property type="entry name" value="Thiolase-like"/>
</dbReference>
<reference evidence="5" key="1">
    <citation type="submission" date="2009-04" db="EMBL/GenBank/DDBJ databases">
        <authorList>
            <person name="Weinstock G."/>
            <person name="Sodergren E."/>
            <person name="Clifton S."/>
            <person name="Fulton L."/>
            <person name="Fulton B."/>
            <person name="Courtney L."/>
            <person name="Fronick C."/>
            <person name="Harrison M."/>
            <person name="Strong C."/>
            <person name="Farmer C."/>
            <person name="Delahaunty K."/>
            <person name="Markovic C."/>
            <person name="Hall O."/>
            <person name="Minx P."/>
            <person name="Tomlinson C."/>
            <person name="Mitreva M."/>
            <person name="Nelson J."/>
            <person name="Hou S."/>
            <person name="Wollam A."/>
            <person name="Pepin K.H."/>
            <person name="Johnson M."/>
            <person name="Bhonagiri V."/>
            <person name="Nash W.E."/>
            <person name="Warren W."/>
            <person name="Chinwalla A."/>
            <person name="Mardis E.R."/>
            <person name="Wilson R.K."/>
        </authorList>
    </citation>
    <scope>NUCLEOTIDE SEQUENCE [LARGE SCALE GENOMIC DNA]</scope>
    <source>
        <strain evidence="5">ATCC 51147</strain>
    </source>
</reference>
<dbReference type="RefSeq" id="WP_003797017.1">
    <property type="nucleotide sequence ID" value="NZ_GG665872.1"/>
</dbReference>
<evidence type="ECO:0000313" key="6">
    <source>
        <dbReference type="Proteomes" id="UP000003009"/>
    </source>
</evidence>
<dbReference type="AlphaFoldDB" id="C4GJ58"/>
<keyword evidence="2 5" id="KW-0012">Acyltransferase</keyword>
<gene>
    <name evidence="5" type="primary">fabHA</name>
    <name evidence="5" type="ORF">GCWU000324_02080</name>
</gene>
<name>C4GJ58_9NEIS</name>
<dbReference type="STRING" id="629741.GCWU000324_02080"/>
<protein>
    <submittedName>
        <fullName evidence="5">Beta-ketoacyl-acyl-carrier-protein synthase III</fullName>
        <ecNumber evidence="5">2.3.1.180</ecNumber>
    </submittedName>
</protein>
<dbReference type="Pfam" id="PF08545">
    <property type="entry name" value="ACP_syn_III"/>
    <property type="match status" value="1"/>
</dbReference>
<dbReference type="GO" id="GO:0006633">
    <property type="term" value="P:fatty acid biosynthetic process"/>
    <property type="evidence" value="ECO:0007669"/>
    <property type="project" value="InterPro"/>
</dbReference>
<dbReference type="PANTHER" id="PTHR34069:SF2">
    <property type="entry name" value="BETA-KETOACYL-[ACYL-CARRIER-PROTEIN] SYNTHASE III"/>
    <property type="match status" value="1"/>
</dbReference>
<dbReference type="EC" id="2.3.1.180" evidence="5"/>
<feature type="domain" description="Beta-ketoacyl-[acyl-carrier-protein] synthase III N-terminal" evidence="4">
    <location>
        <begin position="90"/>
        <end position="165"/>
    </location>
</feature>
<dbReference type="EMBL" id="ACJW02000003">
    <property type="protein sequence ID" value="EEP67830.1"/>
    <property type="molecule type" value="Genomic_DNA"/>
</dbReference>
<evidence type="ECO:0000313" key="5">
    <source>
        <dbReference type="EMBL" id="EEP67830.1"/>
    </source>
</evidence>
<comment type="caution">
    <text evidence="5">The sequence shown here is derived from an EMBL/GenBank/DDBJ whole genome shotgun (WGS) entry which is preliminary data.</text>
</comment>
<dbReference type="GO" id="GO:0044550">
    <property type="term" value="P:secondary metabolite biosynthetic process"/>
    <property type="evidence" value="ECO:0007669"/>
    <property type="project" value="TreeGrafter"/>
</dbReference>
<dbReference type="Proteomes" id="UP000003009">
    <property type="component" value="Unassembled WGS sequence"/>
</dbReference>
<organism evidence="5 6">
    <name type="scientific">Kingella oralis ATCC 51147</name>
    <dbReference type="NCBI Taxonomy" id="629741"/>
    <lineage>
        <taxon>Bacteria</taxon>
        <taxon>Pseudomonadati</taxon>
        <taxon>Pseudomonadota</taxon>
        <taxon>Betaproteobacteria</taxon>
        <taxon>Neisseriales</taxon>
        <taxon>Neisseriaceae</taxon>
        <taxon>Kingella</taxon>
    </lineage>
</organism>
<dbReference type="InterPro" id="IPR013751">
    <property type="entry name" value="ACP_syn_III_N"/>
</dbReference>
<dbReference type="GO" id="GO:0004315">
    <property type="term" value="F:3-oxoacyl-[acyl-carrier-protein] synthase activity"/>
    <property type="evidence" value="ECO:0007669"/>
    <property type="project" value="InterPro"/>
</dbReference>
<keyword evidence="1 5" id="KW-0808">Transferase</keyword>
<dbReference type="HOGENOM" id="CLU_039592_4_2_4"/>
<dbReference type="GO" id="GO:0033818">
    <property type="term" value="F:beta-ketoacyl-acyl-carrier-protein synthase III activity"/>
    <property type="evidence" value="ECO:0007669"/>
    <property type="project" value="UniProtKB-EC"/>
</dbReference>
<dbReference type="GeneID" id="84905972"/>
<evidence type="ECO:0000259" key="4">
    <source>
        <dbReference type="Pfam" id="PF08545"/>
    </source>
</evidence>
<dbReference type="SUPFAM" id="SSF53901">
    <property type="entry name" value="Thiolase-like"/>
    <property type="match status" value="1"/>
</dbReference>
<evidence type="ECO:0000259" key="3">
    <source>
        <dbReference type="Pfam" id="PF08541"/>
    </source>
</evidence>
<proteinExistence type="predicted"/>
<accession>C4GJ58</accession>
<dbReference type="OrthoDB" id="9815506at2"/>